<dbReference type="Pfam" id="PF00111">
    <property type="entry name" value="Fer2"/>
    <property type="match status" value="1"/>
</dbReference>
<evidence type="ECO:0000256" key="4">
    <source>
        <dbReference type="ARBA" id="ARBA00022723"/>
    </source>
</evidence>
<evidence type="ECO:0000256" key="5">
    <source>
        <dbReference type="ARBA" id="ARBA00023002"/>
    </source>
</evidence>
<dbReference type="Gene3D" id="2.40.30.10">
    <property type="entry name" value="Translation factors"/>
    <property type="match status" value="1"/>
</dbReference>
<dbReference type="GO" id="GO:0051537">
    <property type="term" value="F:2 iron, 2 sulfur cluster binding"/>
    <property type="evidence" value="ECO:0007669"/>
    <property type="project" value="UniProtKB-KW"/>
</dbReference>
<dbReference type="PRINTS" id="PR00409">
    <property type="entry name" value="PHDIOXRDTASE"/>
</dbReference>
<evidence type="ECO:0000259" key="8">
    <source>
        <dbReference type="PROSITE" id="PS51085"/>
    </source>
</evidence>
<evidence type="ECO:0000313" key="11">
    <source>
        <dbReference type="Proteomes" id="UP000440096"/>
    </source>
</evidence>
<dbReference type="PROSITE" id="PS51384">
    <property type="entry name" value="FAD_FR"/>
    <property type="match status" value="1"/>
</dbReference>
<sequence>MPLRIEQIRREATDIISLDLVRPDDGVLPAWEPGAHLVLVLPSGTARQYSLCGARADRHVYRVAVQLEHEGRGGSLEVHRDLRVGQQVQVREPRNNFAVPDAPGYLFLAGGIGITPLLPMIERAVTSGRGARLVYGARSADRMAFGRELSRLLPAPARCFLPEDEHGRVNCAEAVADLPDGWLVCGCGPGGMLAALTAACAERGISDRLYLESFAGDAMPLAVGDHKADQPVEVELRRSGRTVIVPAGTTVLEGIREFCSVLSSCTEGYCGTCEVNVLDGVPDHRDSVLTDDERATNRTMMVCVSRANSSRLVLDI</sequence>
<dbReference type="CDD" id="cd06185">
    <property type="entry name" value="PDR_like"/>
    <property type="match status" value="1"/>
</dbReference>
<evidence type="ECO:0000256" key="7">
    <source>
        <dbReference type="ARBA" id="ARBA00023014"/>
    </source>
</evidence>
<dbReference type="CDD" id="cd00207">
    <property type="entry name" value="fer2"/>
    <property type="match status" value="1"/>
</dbReference>
<dbReference type="PANTHER" id="PTHR47354">
    <property type="entry name" value="NADH OXIDOREDUCTASE HCR"/>
    <property type="match status" value="1"/>
</dbReference>
<dbReference type="OrthoDB" id="3807506at2"/>
<dbReference type="EMBL" id="WMBA01000022">
    <property type="protein sequence ID" value="MTD55487.1"/>
    <property type="molecule type" value="Genomic_DNA"/>
</dbReference>
<name>A0A6N7YR38_9PSEU</name>
<evidence type="ECO:0000256" key="3">
    <source>
        <dbReference type="ARBA" id="ARBA00022714"/>
    </source>
</evidence>
<gene>
    <name evidence="10" type="ORF">GKO32_16105</name>
</gene>
<dbReference type="PROSITE" id="PS00197">
    <property type="entry name" value="2FE2S_FER_1"/>
    <property type="match status" value="1"/>
</dbReference>
<dbReference type="InterPro" id="IPR036010">
    <property type="entry name" value="2Fe-2S_ferredoxin-like_sf"/>
</dbReference>
<dbReference type="InterPro" id="IPR039261">
    <property type="entry name" value="FNR_nucleotide-bd"/>
</dbReference>
<keyword evidence="7" id="KW-0411">Iron-sulfur</keyword>
<evidence type="ECO:0000256" key="1">
    <source>
        <dbReference type="ARBA" id="ARBA00001974"/>
    </source>
</evidence>
<dbReference type="InterPro" id="IPR012675">
    <property type="entry name" value="Beta-grasp_dom_sf"/>
</dbReference>
<dbReference type="InterPro" id="IPR017927">
    <property type="entry name" value="FAD-bd_FR_type"/>
</dbReference>
<dbReference type="AlphaFoldDB" id="A0A6N7YR38"/>
<keyword evidence="2" id="KW-0285">Flavoprotein</keyword>
<keyword evidence="11" id="KW-1185">Reference proteome</keyword>
<dbReference type="InterPro" id="IPR050415">
    <property type="entry name" value="MRET"/>
</dbReference>
<keyword evidence="6" id="KW-0408">Iron</keyword>
<keyword evidence="3" id="KW-0001">2Fe-2S</keyword>
<dbReference type="Proteomes" id="UP000440096">
    <property type="component" value="Unassembled WGS sequence"/>
</dbReference>
<dbReference type="SUPFAM" id="SSF54292">
    <property type="entry name" value="2Fe-2S ferredoxin-like"/>
    <property type="match status" value="1"/>
</dbReference>
<accession>A0A6N7YR38</accession>
<dbReference type="PROSITE" id="PS51085">
    <property type="entry name" value="2FE2S_FER_2"/>
    <property type="match status" value="1"/>
</dbReference>
<dbReference type="InterPro" id="IPR006058">
    <property type="entry name" value="2Fe2S_fd_BS"/>
</dbReference>
<dbReference type="SUPFAM" id="SSF63380">
    <property type="entry name" value="Riboflavin synthase domain-like"/>
    <property type="match status" value="1"/>
</dbReference>
<dbReference type="InterPro" id="IPR017938">
    <property type="entry name" value="Riboflavin_synthase-like_b-brl"/>
</dbReference>
<evidence type="ECO:0000256" key="6">
    <source>
        <dbReference type="ARBA" id="ARBA00023004"/>
    </source>
</evidence>
<comment type="caution">
    <text evidence="10">The sequence shown here is derived from an EMBL/GenBank/DDBJ whole genome shotgun (WGS) entry which is preliminary data.</text>
</comment>
<dbReference type="PANTHER" id="PTHR47354:SF1">
    <property type="entry name" value="CARNITINE MONOOXYGENASE REDUCTASE SUBUNIT"/>
    <property type="match status" value="1"/>
</dbReference>
<keyword evidence="4" id="KW-0479">Metal-binding</keyword>
<dbReference type="Gene3D" id="3.40.50.80">
    <property type="entry name" value="Nucleotide-binding domain of ferredoxin-NADP reductase (FNR) module"/>
    <property type="match status" value="1"/>
</dbReference>
<dbReference type="Gene3D" id="3.10.20.30">
    <property type="match status" value="1"/>
</dbReference>
<dbReference type="GO" id="GO:0046872">
    <property type="term" value="F:metal ion binding"/>
    <property type="evidence" value="ECO:0007669"/>
    <property type="project" value="UniProtKB-KW"/>
</dbReference>
<dbReference type="InterPro" id="IPR001041">
    <property type="entry name" value="2Fe-2S_ferredoxin-type"/>
</dbReference>
<protein>
    <submittedName>
        <fullName evidence="10">2Fe-2S iron-sulfur cluster binding domain-containing protein</fullName>
    </submittedName>
</protein>
<keyword evidence="5" id="KW-0560">Oxidoreductase</keyword>
<evidence type="ECO:0000313" key="10">
    <source>
        <dbReference type="EMBL" id="MTD55487.1"/>
    </source>
</evidence>
<proteinExistence type="predicted"/>
<organism evidence="10 11">
    <name type="scientific">Amycolatopsis pithecellobii</name>
    <dbReference type="NCBI Taxonomy" id="664692"/>
    <lineage>
        <taxon>Bacteria</taxon>
        <taxon>Bacillati</taxon>
        <taxon>Actinomycetota</taxon>
        <taxon>Actinomycetes</taxon>
        <taxon>Pseudonocardiales</taxon>
        <taxon>Pseudonocardiaceae</taxon>
        <taxon>Amycolatopsis</taxon>
    </lineage>
</organism>
<comment type="cofactor">
    <cofactor evidence="1">
        <name>FAD</name>
        <dbReference type="ChEBI" id="CHEBI:57692"/>
    </cofactor>
</comment>
<dbReference type="SUPFAM" id="SSF52343">
    <property type="entry name" value="Ferredoxin reductase-like, C-terminal NADP-linked domain"/>
    <property type="match status" value="1"/>
</dbReference>
<dbReference type="GO" id="GO:0016491">
    <property type="term" value="F:oxidoreductase activity"/>
    <property type="evidence" value="ECO:0007669"/>
    <property type="project" value="UniProtKB-KW"/>
</dbReference>
<evidence type="ECO:0000256" key="2">
    <source>
        <dbReference type="ARBA" id="ARBA00022630"/>
    </source>
</evidence>
<reference evidence="10 11" key="1">
    <citation type="submission" date="2019-11" db="EMBL/GenBank/DDBJ databases">
        <title>Draft genome of Amycolatopsis RM579.</title>
        <authorList>
            <person name="Duangmal K."/>
            <person name="Mingma R."/>
        </authorList>
    </citation>
    <scope>NUCLEOTIDE SEQUENCE [LARGE SCALE GENOMIC DNA]</scope>
    <source>
        <strain evidence="10 11">RM579</strain>
    </source>
</reference>
<feature type="domain" description="2Fe-2S ferredoxin-type" evidence="8">
    <location>
        <begin position="230"/>
        <end position="316"/>
    </location>
</feature>
<evidence type="ECO:0000259" key="9">
    <source>
        <dbReference type="PROSITE" id="PS51384"/>
    </source>
</evidence>
<feature type="domain" description="FAD-binding FR-type" evidence="9">
    <location>
        <begin position="1"/>
        <end position="100"/>
    </location>
</feature>